<dbReference type="PROSITE" id="PS51257">
    <property type="entry name" value="PROKAR_LIPOPROTEIN"/>
    <property type="match status" value="1"/>
</dbReference>
<organism evidence="5 6">
    <name type="scientific">Granulicella pectinivorans</name>
    <dbReference type="NCBI Taxonomy" id="474950"/>
    <lineage>
        <taxon>Bacteria</taxon>
        <taxon>Pseudomonadati</taxon>
        <taxon>Acidobacteriota</taxon>
        <taxon>Terriglobia</taxon>
        <taxon>Terriglobales</taxon>
        <taxon>Acidobacteriaceae</taxon>
        <taxon>Granulicella</taxon>
    </lineage>
</organism>
<dbReference type="Gene3D" id="1.20.930.40">
    <property type="entry name" value="Transferrin receptor-like, dimerisation domain"/>
    <property type="match status" value="1"/>
</dbReference>
<dbReference type="Gene3D" id="3.50.30.30">
    <property type="match status" value="1"/>
</dbReference>
<dbReference type="CDD" id="cd02121">
    <property type="entry name" value="PA_GCPII_like"/>
    <property type="match status" value="1"/>
</dbReference>
<dbReference type="Proteomes" id="UP000199024">
    <property type="component" value="Unassembled WGS sequence"/>
</dbReference>
<keyword evidence="6" id="KW-1185">Reference proteome</keyword>
<dbReference type="Pfam" id="PF04253">
    <property type="entry name" value="TFR_dimer"/>
    <property type="match status" value="1"/>
</dbReference>
<evidence type="ECO:0000256" key="1">
    <source>
        <dbReference type="ARBA" id="ARBA00005634"/>
    </source>
</evidence>
<dbReference type="Pfam" id="PF04389">
    <property type="entry name" value="Peptidase_M28"/>
    <property type="match status" value="1"/>
</dbReference>
<dbReference type="InterPro" id="IPR007365">
    <property type="entry name" value="TFR-like_dimer_dom"/>
</dbReference>
<evidence type="ECO:0000313" key="5">
    <source>
        <dbReference type="EMBL" id="SFS10628.1"/>
    </source>
</evidence>
<feature type="domain" description="Transferrin receptor-like dimerisation" evidence="3">
    <location>
        <begin position="608"/>
        <end position="707"/>
    </location>
</feature>
<dbReference type="InterPro" id="IPR036757">
    <property type="entry name" value="TFR-like_dimer_dom_sf"/>
</dbReference>
<name>A0A1I6M4R9_9BACT</name>
<dbReference type="SUPFAM" id="SSF53187">
    <property type="entry name" value="Zn-dependent exopeptidases"/>
    <property type="match status" value="1"/>
</dbReference>
<dbReference type="InterPro" id="IPR039373">
    <property type="entry name" value="Peptidase_M28B"/>
</dbReference>
<dbReference type="Gene3D" id="3.40.630.10">
    <property type="entry name" value="Zn peptidases"/>
    <property type="match status" value="1"/>
</dbReference>
<gene>
    <name evidence="5" type="ORF">SAMN05421771_1823</name>
</gene>
<dbReference type="InterPro" id="IPR003137">
    <property type="entry name" value="PA_domain"/>
</dbReference>
<dbReference type="PANTHER" id="PTHR10404">
    <property type="entry name" value="N-ACETYLATED-ALPHA-LINKED ACIDIC DIPEPTIDASE"/>
    <property type="match status" value="1"/>
</dbReference>
<dbReference type="CDD" id="cd08022">
    <property type="entry name" value="M28_PSMA_like"/>
    <property type="match status" value="1"/>
</dbReference>
<accession>A0A1I6M4R9</accession>
<proteinExistence type="inferred from homology"/>
<sequence>MRWVCGLGVGLGLAGSCLLGQSGPALPAKVFGFRDFGATEARWDKAFLAVPDPALAREHLKRLTAAPHWASSPEDYATALYVADRFKAAGLETTIVPYRVQLNRPVKILVEAFAADGARLMTGPQAEHVDGTDGGDPYQNDKRILPAFSGSSPSGDVTGTVVYANYGTLADFKRLQEMHVSVRDKIVLVRYGANFRGVKVYLAQQRGAKGVLIYSDPADDGFARGDAYPKGPFRPESGVQRGSVQFLPIFPGDPSTPGYASVPELPDAERVAVGKGQVTQPSIPVNPLSWKDAEPILEAMGGASAPANWQGGLPFNYHVGASGRKAVKVHMRLVQDIALRTIWDVIGKIPGVGGAEKDDLVVAGNHRDAWVFGAVDPSSGTAAMLEAVHGLGTLLQAGWRPKRTLVVASWDAEEEGLIGSVEWVEQHPELMKRTVAYLNTDVGVSGPSFSASAVPSLKEFVSDVTKEVESPAGGSVHEQWRLDQERAHPKEPVSEPKIDALGSGSDYTPFLQHAGVAATDIGSNGPYGVYHSAFDNFNWFVKNADPNFLYEQQQARVFGLEMLHMADADVLPMDYGAYGAEVVGYLSEVRAKAEEKGLKLDFTKTQQAAMRFEAAGVAARVRQDAGNVDAVRMNRALKETEVALLLPNGLPGRGWYKHSVYSPGEYTGYQAVVIPGVNEAVTLGDRARAQSQLQGLADALGRASAVLESVGR</sequence>
<protein>
    <submittedName>
        <fullName evidence="5">N-acetylated-alpha-linked acidic dipeptidase</fullName>
    </submittedName>
</protein>
<dbReference type="InterPro" id="IPR007484">
    <property type="entry name" value="Peptidase_M28"/>
</dbReference>
<dbReference type="SUPFAM" id="SSF47672">
    <property type="entry name" value="Transferrin receptor-like dimerisation domain"/>
    <property type="match status" value="1"/>
</dbReference>
<comment type="similarity">
    <text evidence="1">Belongs to the peptidase M28 family. M28B subfamily.</text>
</comment>
<dbReference type="AlphaFoldDB" id="A0A1I6M4R9"/>
<dbReference type="EMBL" id="FOZL01000001">
    <property type="protein sequence ID" value="SFS10628.1"/>
    <property type="molecule type" value="Genomic_DNA"/>
</dbReference>
<dbReference type="STRING" id="474950.SAMN05421771_1823"/>
<feature type="domain" description="Peptidase M28" evidence="4">
    <location>
        <begin position="345"/>
        <end position="538"/>
    </location>
</feature>
<feature type="domain" description="PA" evidence="2">
    <location>
        <begin position="157"/>
        <end position="243"/>
    </location>
</feature>
<evidence type="ECO:0000259" key="2">
    <source>
        <dbReference type="Pfam" id="PF02225"/>
    </source>
</evidence>
<dbReference type="PANTHER" id="PTHR10404:SF46">
    <property type="entry name" value="VACUOLAR PROTEIN SORTING-ASSOCIATED PROTEIN 70"/>
    <property type="match status" value="1"/>
</dbReference>
<evidence type="ECO:0000259" key="4">
    <source>
        <dbReference type="Pfam" id="PF04389"/>
    </source>
</evidence>
<dbReference type="RefSeq" id="WP_245781772.1">
    <property type="nucleotide sequence ID" value="NZ_FOZL01000001.1"/>
</dbReference>
<dbReference type="FunFam" id="3.40.630.10:FF:000101">
    <property type="entry name" value="N-acetylated alpha-linked acidic dipeptidase like 1"/>
    <property type="match status" value="1"/>
</dbReference>
<dbReference type="InterPro" id="IPR046450">
    <property type="entry name" value="PA_dom_sf"/>
</dbReference>
<dbReference type="SUPFAM" id="SSF52025">
    <property type="entry name" value="PA domain"/>
    <property type="match status" value="1"/>
</dbReference>
<reference evidence="5 6" key="1">
    <citation type="submission" date="2016-10" db="EMBL/GenBank/DDBJ databases">
        <authorList>
            <person name="de Groot N.N."/>
        </authorList>
    </citation>
    <scope>NUCLEOTIDE SEQUENCE [LARGE SCALE GENOMIC DNA]</scope>
    <source>
        <strain evidence="5 6">DSM 21001</strain>
    </source>
</reference>
<dbReference type="GO" id="GO:0004180">
    <property type="term" value="F:carboxypeptidase activity"/>
    <property type="evidence" value="ECO:0007669"/>
    <property type="project" value="TreeGrafter"/>
</dbReference>
<dbReference type="Pfam" id="PF02225">
    <property type="entry name" value="PA"/>
    <property type="match status" value="1"/>
</dbReference>
<evidence type="ECO:0000259" key="3">
    <source>
        <dbReference type="Pfam" id="PF04253"/>
    </source>
</evidence>
<evidence type="ECO:0000313" key="6">
    <source>
        <dbReference type="Proteomes" id="UP000199024"/>
    </source>
</evidence>